<sequence>MRLRAATATCLFLFIASTHLNANSDIPPVEFNKVSAKSEQTTKLITNLIGRYHYRKPELDDDLSSAIFEQYLKNLDPNRSYFLASDIQQFENLRFRFDDLLKSVRLEPAYAIFSRYRLRALERMAYARELLDTGFNFQIDEDYTINREHEHWALNTEDLNELWRKRVKYDWLALKLAGKDADEISDTLSTRYLNIDRRIGQIKESDVFDLLMNTYLSAVEPHTGFFSPRATKNFKIRMSLSLEGIGAVLQMDGEYTLVHRVLPGGPADLSQELHGGDRITGVAQGEEGPIVDVVGWRLDDVVDLIRGPKGSLVRLQVLPKNEPPGGSNRIVQIRRDTIKLEEQAARQTTLEVDTQQDKFRIGVITIPTFYVDFDARARGDKDYRSTTRDVRRLLSELQKNKIDALIIDLRGNGGGALTEAISVTGLFINSGPIVQVRDSRGKVNIRKDPDPGILYSGPLLIMVDRDSASASEIFAGAIQDYKRGFIVGESTFGKGTVQNLIDLDRYAKKNSGPLGQLKVTVAQFFRVSGEGTQHRGVVPDFFLPVVQYRKDQRESAQENALSWSQIKAARYVSFSTNLVENAHIQLIRKRHITRMANNAGFQFMIEKARLDLNAAERNSFSLLESDRRTERGLQDQQTQLLDTKYRVSLTTDPDSQAETLDLASKEILLEAGRILADMLTGIDSLPIIADRDLNNNSSIVVPQQQVNN</sequence>
<dbReference type="InterPro" id="IPR029045">
    <property type="entry name" value="ClpP/crotonase-like_dom_sf"/>
</dbReference>
<dbReference type="SMART" id="SM00228">
    <property type="entry name" value="PDZ"/>
    <property type="match status" value="1"/>
</dbReference>
<dbReference type="Pfam" id="PF17804">
    <property type="entry name" value="TSP_NTD"/>
    <property type="match status" value="1"/>
</dbReference>
<keyword evidence="2 5" id="KW-0645">Protease</keyword>
<dbReference type="GO" id="GO:0030288">
    <property type="term" value="C:outer membrane-bounded periplasmic space"/>
    <property type="evidence" value="ECO:0007669"/>
    <property type="project" value="TreeGrafter"/>
</dbReference>
<dbReference type="InterPro" id="IPR040573">
    <property type="entry name" value="TSP_N"/>
</dbReference>
<dbReference type="MEROPS" id="S41.001"/>
<keyword evidence="3 5" id="KW-0378">Hydrolase</keyword>
<keyword evidence="4 5" id="KW-0720">Serine protease</keyword>
<dbReference type="GO" id="GO:0008236">
    <property type="term" value="F:serine-type peptidase activity"/>
    <property type="evidence" value="ECO:0007669"/>
    <property type="project" value="UniProtKB-KW"/>
</dbReference>
<dbReference type="Gene3D" id="3.30.750.44">
    <property type="match status" value="1"/>
</dbReference>
<evidence type="ECO:0000256" key="4">
    <source>
        <dbReference type="ARBA" id="ARBA00022825"/>
    </source>
</evidence>
<dbReference type="AlphaFoldDB" id="E7C5Z0"/>
<dbReference type="EMBL" id="GU567999">
    <property type="protein sequence ID" value="ADI22864.1"/>
    <property type="molecule type" value="Genomic_DNA"/>
</dbReference>
<dbReference type="Gene3D" id="2.30.42.10">
    <property type="match status" value="1"/>
</dbReference>
<dbReference type="PANTHER" id="PTHR32060:SF22">
    <property type="entry name" value="CARBOXYL-TERMINAL-PROCESSING PEPTIDASE 3, CHLOROPLASTIC"/>
    <property type="match status" value="1"/>
</dbReference>
<dbReference type="SUPFAM" id="SSF52096">
    <property type="entry name" value="ClpP/crotonase"/>
    <property type="match status" value="1"/>
</dbReference>
<evidence type="ECO:0000256" key="5">
    <source>
        <dbReference type="RuleBase" id="RU004404"/>
    </source>
</evidence>
<dbReference type="NCBIfam" id="TIGR00225">
    <property type="entry name" value="prc"/>
    <property type="match status" value="1"/>
</dbReference>
<dbReference type="PANTHER" id="PTHR32060">
    <property type="entry name" value="TAIL-SPECIFIC PROTEASE"/>
    <property type="match status" value="1"/>
</dbReference>
<dbReference type="SUPFAM" id="SSF50156">
    <property type="entry name" value="PDZ domain-like"/>
    <property type="match status" value="1"/>
</dbReference>
<evidence type="ECO:0000259" key="7">
    <source>
        <dbReference type="PROSITE" id="PS50106"/>
    </source>
</evidence>
<proteinExistence type="inferred from homology"/>
<evidence type="ECO:0000256" key="2">
    <source>
        <dbReference type="ARBA" id="ARBA00022670"/>
    </source>
</evidence>
<evidence type="ECO:0000256" key="1">
    <source>
        <dbReference type="ARBA" id="ARBA00009179"/>
    </source>
</evidence>
<dbReference type="GO" id="GO:0006508">
    <property type="term" value="P:proteolysis"/>
    <property type="evidence" value="ECO:0007669"/>
    <property type="project" value="UniProtKB-KW"/>
</dbReference>
<dbReference type="Pfam" id="PF11818">
    <property type="entry name" value="DUF3340"/>
    <property type="match status" value="1"/>
</dbReference>
<dbReference type="GO" id="GO:0004175">
    <property type="term" value="F:endopeptidase activity"/>
    <property type="evidence" value="ECO:0007669"/>
    <property type="project" value="TreeGrafter"/>
</dbReference>
<protein>
    <submittedName>
        <fullName evidence="8">Periplasmic protease</fullName>
    </submittedName>
</protein>
<evidence type="ECO:0000313" key="8">
    <source>
        <dbReference type="EMBL" id="ADI22864.1"/>
    </source>
</evidence>
<keyword evidence="6" id="KW-0732">Signal</keyword>
<comment type="similarity">
    <text evidence="1 5">Belongs to the peptidase S41A family.</text>
</comment>
<dbReference type="GO" id="GO:0007165">
    <property type="term" value="P:signal transduction"/>
    <property type="evidence" value="ECO:0007669"/>
    <property type="project" value="TreeGrafter"/>
</dbReference>
<feature type="signal peptide" evidence="6">
    <location>
        <begin position="1"/>
        <end position="22"/>
    </location>
</feature>
<dbReference type="Pfam" id="PF03572">
    <property type="entry name" value="Peptidase_S41"/>
    <property type="match status" value="1"/>
</dbReference>
<dbReference type="PROSITE" id="PS50106">
    <property type="entry name" value="PDZ"/>
    <property type="match status" value="1"/>
</dbReference>
<accession>E7C5Z0</accession>
<dbReference type="CDD" id="cd06782">
    <property type="entry name" value="cpPDZ_CPP-like"/>
    <property type="match status" value="1"/>
</dbReference>
<dbReference type="InterPro" id="IPR036034">
    <property type="entry name" value="PDZ_sf"/>
</dbReference>
<dbReference type="InterPro" id="IPR001478">
    <property type="entry name" value="PDZ"/>
</dbReference>
<feature type="chain" id="PRO_5003216144" evidence="6">
    <location>
        <begin position="23"/>
        <end position="708"/>
    </location>
</feature>
<evidence type="ECO:0000256" key="3">
    <source>
        <dbReference type="ARBA" id="ARBA00022801"/>
    </source>
</evidence>
<dbReference type="InterPro" id="IPR005151">
    <property type="entry name" value="Tail-specific_protease"/>
</dbReference>
<organism evidence="8">
    <name type="scientific">uncultured gamma proteobacterium HF0500_32L01</name>
    <dbReference type="NCBI Taxonomy" id="723574"/>
    <lineage>
        <taxon>Bacteria</taxon>
        <taxon>Pseudomonadati</taxon>
        <taxon>Pseudomonadota</taxon>
        <taxon>Gammaproteobacteria</taxon>
        <taxon>environmental samples</taxon>
    </lineage>
</organism>
<reference evidence="8" key="1">
    <citation type="submission" date="2010-01" db="EMBL/GenBank/DDBJ databases">
        <title>Genome fragments of uncultured bacteria from the North Pacific subtropical Gyre.</title>
        <authorList>
            <person name="Pham V.D."/>
            <person name="Delong E.F."/>
        </authorList>
    </citation>
    <scope>NUCLEOTIDE SEQUENCE</scope>
</reference>
<evidence type="ECO:0000256" key="6">
    <source>
        <dbReference type="SAM" id="SignalP"/>
    </source>
</evidence>
<dbReference type="Pfam" id="PF00595">
    <property type="entry name" value="PDZ"/>
    <property type="match status" value="1"/>
</dbReference>
<dbReference type="InterPro" id="IPR004447">
    <property type="entry name" value="Peptidase_S41A"/>
</dbReference>
<dbReference type="InterPro" id="IPR020992">
    <property type="entry name" value="Tail_Prtase_C"/>
</dbReference>
<dbReference type="SMART" id="SM00245">
    <property type="entry name" value="TSPc"/>
    <property type="match status" value="1"/>
</dbReference>
<name>E7C5Z0_9GAMM</name>
<feature type="domain" description="PDZ" evidence="7">
    <location>
        <begin position="235"/>
        <end position="306"/>
    </location>
</feature>
<dbReference type="CDD" id="cd07560">
    <property type="entry name" value="Peptidase_S41_CPP"/>
    <property type="match status" value="1"/>
</dbReference>
<dbReference type="Gene3D" id="3.90.226.10">
    <property type="entry name" value="2-enoyl-CoA Hydratase, Chain A, domain 1"/>
    <property type="match status" value="1"/>
</dbReference>
<dbReference type="FunFam" id="3.90.226.10:FF:000090">
    <property type="entry name" value="Tail-specific protease"/>
    <property type="match status" value="1"/>
</dbReference>